<dbReference type="InterPro" id="IPR020843">
    <property type="entry name" value="ER"/>
</dbReference>
<dbReference type="InterPro" id="IPR011032">
    <property type="entry name" value="GroES-like_sf"/>
</dbReference>
<comment type="catalytic activity">
    <reaction evidence="10">
        <text>a 2,3-saturated acyl-[ACP] + NADP(+) = a (2E)-enoyl-[ACP] + NADPH + H(+)</text>
        <dbReference type="Rhea" id="RHEA:22564"/>
        <dbReference type="Rhea" id="RHEA-COMP:9925"/>
        <dbReference type="Rhea" id="RHEA-COMP:9926"/>
        <dbReference type="ChEBI" id="CHEBI:15378"/>
        <dbReference type="ChEBI" id="CHEBI:57783"/>
        <dbReference type="ChEBI" id="CHEBI:58349"/>
        <dbReference type="ChEBI" id="CHEBI:78784"/>
        <dbReference type="ChEBI" id="CHEBI:78785"/>
        <dbReference type="EC" id="1.3.1.104"/>
    </reaction>
</comment>
<evidence type="ECO:0000256" key="8">
    <source>
        <dbReference type="ARBA" id="ARBA00023160"/>
    </source>
</evidence>
<dbReference type="EMBL" id="FUYM01000001">
    <property type="protein sequence ID" value="SKB29880.1"/>
    <property type="molecule type" value="Genomic_DNA"/>
</dbReference>
<dbReference type="SMART" id="SM00829">
    <property type="entry name" value="PKS_ER"/>
    <property type="match status" value="1"/>
</dbReference>
<name>A0A1T5A4H6_9SPHN</name>
<keyword evidence="2" id="KW-0444">Lipid biosynthesis</keyword>
<keyword evidence="5" id="KW-0809">Transit peptide</keyword>
<evidence type="ECO:0000259" key="11">
    <source>
        <dbReference type="SMART" id="SM00829"/>
    </source>
</evidence>
<evidence type="ECO:0000256" key="4">
    <source>
        <dbReference type="ARBA" id="ARBA00022857"/>
    </source>
</evidence>
<evidence type="ECO:0000313" key="13">
    <source>
        <dbReference type="Proteomes" id="UP000189818"/>
    </source>
</evidence>
<dbReference type="InterPro" id="IPR013154">
    <property type="entry name" value="ADH-like_N"/>
</dbReference>
<evidence type="ECO:0000256" key="3">
    <source>
        <dbReference type="ARBA" id="ARBA00022832"/>
    </source>
</evidence>
<keyword evidence="4" id="KW-0521">NADP</keyword>
<dbReference type="Gene3D" id="3.90.180.10">
    <property type="entry name" value="Medium-chain alcohol dehydrogenases, catalytic domain"/>
    <property type="match status" value="1"/>
</dbReference>
<evidence type="ECO:0000256" key="7">
    <source>
        <dbReference type="ARBA" id="ARBA00023098"/>
    </source>
</evidence>
<gene>
    <name evidence="12" type="ORF">SAMN06295920_101580</name>
</gene>
<dbReference type="Gene3D" id="3.40.50.720">
    <property type="entry name" value="NAD(P)-binding Rossmann-like Domain"/>
    <property type="match status" value="1"/>
</dbReference>
<dbReference type="AlphaFoldDB" id="A0A1T5A4H6"/>
<dbReference type="RefSeq" id="WP_079646506.1">
    <property type="nucleotide sequence ID" value="NZ_FUYM01000001.1"/>
</dbReference>
<dbReference type="InterPro" id="IPR051034">
    <property type="entry name" value="Mito_Enoyl-ACP_Reductase"/>
</dbReference>
<dbReference type="OrthoDB" id="9788224at2"/>
<dbReference type="InterPro" id="IPR036291">
    <property type="entry name" value="NAD(P)-bd_dom_sf"/>
</dbReference>
<accession>A0A1T5A4H6</accession>
<organism evidence="12 13">
    <name type="scientific">Rhizorhabdus histidinilytica</name>
    <dbReference type="NCBI Taxonomy" id="439228"/>
    <lineage>
        <taxon>Bacteria</taxon>
        <taxon>Pseudomonadati</taxon>
        <taxon>Pseudomonadota</taxon>
        <taxon>Alphaproteobacteria</taxon>
        <taxon>Sphingomonadales</taxon>
        <taxon>Sphingomonadaceae</taxon>
        <taxon>Rhizorhabdus</taxon>
    </lineage>
</organism>
<dbReference type="GO" id="GO:0141148">
    <property type="term" value="F:enoyl-[acyl-carrier-protein] reductase (NADPH) activity"/>
    <property type="evidence" value="ECO:0007669"/>
    <property type="project" value="UniProtKB-EC"/>
</dbReference>
<sequence length="321" mass="33125">MSPPANIGLLAGTAGDIRFEPQPMPAAPGPDGLTVRMLFAPVNPADLLAIDGGYAFALDADAPLGAEGVGVVEQVGSRVSDLSPGDLVLPLDRGNWTRRRALARDRVIAVPSNIDPRQAAMMRINPATAWLLLDASGAGPDDCLVQNAAGSAVAHWVRRLAALRDIAVIDVVRPNSSAAGLADDEHLEATVKVASGGRPVRAALDCVAGDATGRMAACLDTDGTVLVFGHLSGEPSRVRSQLLTGRGLTVRGFSLRPAEARMTPAARDAMVAALWAVAGQGGADLPIRAVFPLAEAERAIALARTPGRGRVLLDLDAISGM</sequence>
<dbReference type="Proteomes" id="UP000189818">
    <property type="component" value="Unassembled WGS sequence"/>
</dbReference>
<dbReference type="SUPFAM" id="SSF51735">
    <property type="entry name" value="NAD(P)-binding Rossmann-fold domains"/>
    <property type="match status" value="1"/>
</dbReference>
<dbReference type="EC" id="1.3.1.104" evidence="9"/>
<dbReference type="PANTHER" id="PTHR43981:SF2">
    <property type="entry name" value="ENOYL-[ACYL-CARRIER-PROTEIN] REDUCTASE, MITOCHONDRIAL"/>
    <property type="match status" value="1"/>
</dbReference>
<feature type="domain" description="Enoyl reductase (ER)" evidence="11">
    <location>
        <begin position="12"/>
        <end position="313"/>
    </location>
</feature>
<evidence type="ECO:0000256" key="2">
    <source>
        <dbReference type="ARBA" id="ARBA00022516"/>
    </source>
</evidence>
<evidence type="ECO:0000256" key="1">
    <source>
        <dbReference type="ARBA" id="ARBA00010371"/>
    </source>
</evidence>
<keyword evidence="7" id="KW-0443">Lipid metabolism</keyword>
<protein>
    <recommendedName>
        <fullName evidence="9">enoyl-[acyl-carrier-protein] reductase</fullName>
        <ecNumber evidence="9">1.3.1.104</ecNumber>
    </recommendedName>
</protein>
<keyword evidence="3" id="KW-0276">Fatty acid metabolism</keyword>
<keyword evidence="13" id="KW-1185">Reference proteome</keyword>
<evidence type="ECO:0000256" key="9">
    <source>
        <dbReference type="ARBA" id="ARBA00038963"/>
    </source>
</evidence>
<evidence type="ECO:0000256" key="6">
    <source>
        <dbReference type="ARBA" id="ARBA00023002"/>
    </source>
</evidence>
<evidence type="ECO:0000256" key="10">
    <source>
        <dbReference type="ARBA" id="ARBA00048843"/>
    </source>
</evidence>
<dbReference type="SUPFAM" id="SSF50129">
    <property type="entry name" value="GroES-like"/>
    <property type="match status" value="1"/>
</dbReference>
<comment type="similarity">
    <text evidence="1">Belongs to the zinc-containing alcohol dehydrogenase family. Quinone oxidoreductase subfamily.</text>
</comment>
<reference evidence="13" key="1">
    <citation type="submission" date="2017-02" db="EMBL/GenBank/DDBJ databases">
        <authorList>
            <person name="Varghese N."/>
            <person name="Submissions S."/>
        </authorList>
    </citation>
    <scope>NUCLEOTIDE SEQUENCE [LARGE SCALE GENOMIC DNA]</scope>
    <source>
        <strain evidence="13">UM2</strain>
    </source>
</reference>
<evidence type="ECO:0000256" key="5">
    <source>
        <dbReference type="ARBA" id="ARBA00022946"/>
    </source>
</evidence>
<dbReference type="CDD" id="cd08290">
    <property type="entry name" value="ETR"/>
    <property type="match status" value="1"/>
</dbReference>
<proteinExistence type="inferred from homology"/>
<evidence type="ECO:0000313" key="12">
    <source>
        <dbReference type="EMBL" id="SKB29880.1"/>
    </source>
</evidence>
<keyword evidence="6" id="KW-0560">Oxidoreductase</keyword>
<dbReference type="PANTHER" id="PTHR43981">
    <property type="entry name" value="ENOYL-[ACYL-CARRIER-PROTEIN] REDUCTASE, MITOCHONDRIAL"/>
    <property type="match status" value="1"/>
</dbReference>
<dbReference type="STRING" id="439228.SAMN06295920_101580"/>
<dbReference type="Pfam" id="PF08240">
    <property type="entry name" value="ADH_N"/>
    <property type="match status" value="1"/>
</dbReference>
<dbReference type="GO" id="GO:0006633">
    <property type="term" value="P:fatty acid biosynthetic process"/>
    <property type="evidence" value="ECO:0007669"/>
    <property type="project" value="UniProtKB-KW"/>
</dbReference>
<keyword evidence="8" id="KW-0275">Fatty acid biosynthesis</keyword>